<feature type="domain" description="FAD-binding" evidence="6">
    <location>
        <begin position="10"/>
        <end position="176"/>
    </location>
</feature>
<dbReference type="GO" id="GO:0016787">
    <property type="term" value="F:hydrolase activity"/>
    <property type="evidence" value="ECO:0007669"/>
    <property type="project" value="InterPro"/>
</dbReference>
<evidence type="ECO:0000259" key="7">
    <source>
        <dbReference type="Pfam" id="PF07859"/>
    </source>
</evidence>
<evidence type="ECO:0000256" key="2">
    <source>
        <dbReference type="ARBA" id="ARBA00022630"/>
    </source>
</evidence>
<keyword evidence="5" id="KW-0503">Monooxygenase</keyword>
<dbReference type="AlphaFoldDB" id="A0A2T1A348"/>
<dbReference type="InterPro" id="IPR002938">
    <property type="entry name" value="FAD-bd"/>
</dbReference>
<proteinExistence type="predicted"/>
<comment type="caution">
    <text evidence="8">The sequence shown here is derived from an EMBL/GenBank/DDBJ whole genome shotgun (WGS) entry which is preliminary data.</text>
</comment>
<protein>
    <submittedName>
        <fullName evidence="8">Salicylate hydroxylase</fullName>
    </submittedName>
</protein>
<dbReference type="GO" id="GO:0004497">
    <property type="term" value="F:monooxygenase activity"/>
    <property type="evidence" value="ECO:0007669"/>
    <property type="project" value="UniProtKB-KW"/>
</dbReference>
<evidence type="ECO:0000313" key="9">
    <source>
        <dbReference type="Proteomes" id="UP000237752"/>
    </source>
</evidence>
<dbReference type="PRINTS" id="PR00420">
    <property type="entry name" value="RNGMNOXGNASE"/>
</dbReference>
<organism evidence="8 9">
    <name type="scientific">Antricoccus suffuscus</name>
    <dbReference type="NCBI Taxonomy" id="1629062"/>
    <lineage>
        <taxon>Bacteria</taxon>
        <taxon>Bacillati</taxon>
        <taxon>Actinomycetota</taxon>
        <taxon>Actinomycetes</taxon>
        <taxon>Geodermatophilales</taxon>
        <taxon>Antricoccaceae</taxon>
        <taxon>Antricoccus</taxon>
    </lineage>
</organism>
<evidence type="ECO:0000313" key="8">
    <source>
        <dbReference type="EMBL" id="PRZ43032.1"/>
    </source>
</evidence>
<evidence type="ECO:0000256" key="4">
    <source>
        <dbReference type="ARBA" id="ARBA00023002"/>
    </source>
</evidence>
<evidence type="ECO:0000256" key="5">
    <source>
        <dbReference type="ARBA" id="ARBA00023033"/>
    </source>
</evidence>
<dbReference type="GO" id="GO:0071949">
    <property type="term" value="F:FAD binding"/>
    <property type="evidence" value="ECO:0007669"/>
    <property type="project" value="InterPro"/>
</dbReference>
<reference evidence="8 9" key="1">
    <citation type="submission" date="2018-03" db="EMBL/GenBank/DDBJ databases">
        <title>Genomic Encyclopedia of Archaeal and Bacterial Type Strains, Phase II (KMG-II): from individual species to whole genera.</title>
        <authorList>
            <person name="Goeker M."/>
        </authorList>
    </citation>
    <scope>NUCLEOTIDE SEQUENCE [LARGE SCALE GENOMIC DNA]</scope>
    <source>
        <strain evidence="8 9">DSM 100065</strain>
    </source>
</reference>
<comment type="cofactor">
    <cofactor evidence="1">
        <name>FAD</name>
        <dbReference type="ChEBI" id="CHEBI:57692"/>
    </cofactor>
</comment>
<name>A0A2T1A348_9ACTN</name>
<keyword evidence="9" id="KW-1185">Reference proteome</keyword>
<dbReference type="Gene3D" id="3.50.50.60">
    <property type="entry name" value="FAD/NAD(P)-binding domain"/>
    <property type="match status" value="1"/>
</dbReference>
<evidence type="ECO:0000256" key="1">
    <source>
        <dbReference type="ARBA" id="ARBA00001974"/>
    </source>
</evidence>
<evidence type="ECO:0000259" key="6">
    <source>
        <dbReference type="Pfam" id="PF01494"/>
    </source>
</evidence>
<dbReference type="InterPro" id="IPR013094">
    <property type="entry name" value="AB_hydrolase_3"/>
</dbReference>
<accession>A0A2T1A348</accession>
<dbReference type="SUPFAM" id="SSF53474">
    <property type="entry name" value="alpha/beta-Hydrolases"/>
    <property type="match status" value="1"/>
</dbReference>
<keyword evidence="3" id="KW-0274">FAD</keyword>
<dbReference type="Pfam" id="PF07859">
    <property type="entry name" value="Abhydrolase_3"/>
    <property type="match status" value="1"/>
</dbReference>
<dbReference type="RefSeq" id="WP_202862405.1">
    <property type="nucleotide sequence ID" value="NZ_PVUE01000003.1"/>
</dbReference>
<keyword evidence="2" id="KW-0285">Flavoprotein</keyword>
<dbReference type="Pfam" id="PF01494">
    <property type="entry name" value="FAD_binding_3"/>
    <property type="match status" value="2"/>
</dbReference>
<dbReference type="InterPro" id="IPR029058">
    <property type="entry name" value="AB_hydrolase_fold"/>
</dbReference>
<dbReference type="SUPFAM" id="SSF54373">
    <property type="entry name" value="FAD-linked reductases, C-terminal domain"/>
    <property type="match status" value="1"/>
</dbReference>
<dbReference type="PANTHER" id="PTHR13789:SF318">
    <property type="entry name" value="GERANYLGERANYL DIPHOSPHATE REDUCTASE"/>
    <property type="match status" value="1"/>
</dbReference>
<feature type="domain" description="FAD-binding" evidence="6">
    <location>
        <begin position="284"/>
        <end position="349"/>
    </location>
</feature>
<dbReference type="PANTHER" id="PTHR13789">
    <property type="entry name" value="MONOOXYGENASE"/>
    <property type="match status" value="1"/>
</dbReference>
<dbReference type="Proteomes" id="UP000237752">
    <property type="component" value="Unassembled WGS sequence"/>
</dbReference>
<dbReference type="Gene3D" id="3.40.50.1820">
    <property type="entry name" value="alpha/beta hydrolase"/>
    <property type="match status" value="1"/>
</dbReference>
<evidence type="ECO:0000256" key="3">
    <source>
        <dbReference type="ARBA" id="ARBA00022827"/>
    </source>
</evidence>
<keyword evidence="4" id="KW-0560">Oxidoreductase</keyword>
<dbReference type="EMBL" id="PVUE01000003">
    <property type="protein sequence ID" value="PRZ43032.1"/>
    <property type="molecule type" value="Genomic_DNA"/>
</dbReference>
<sequence>MSSVDAEPLHVILVGAGIGGLTAALALQHHGVRVTVLERTSQLTESGAGIQIAANGVHVMRALGLEGDIAEAGVAPGSYDIRDLRTGRQLWYIPFEDVAAQRYGAPMYNLHRSDLIDLLKRGLRQGSVRTEAKVVAVGQDESSAWAELATGERITADALIGADGIHSVVRTQLRGDEPRQFSNILMWRGLIPADRVAHLDLPENGNYWFGPGRTLITYWVRPGELYSVLASVPVDEVSRESWEDTGDLAGLLDSFKDAEPRARGMLEAIETGFITGMFYRDPIDGWTSGRISLLGDAAHPMVPFLAQGACQSMEDAWALAHCLADPMHDSVPAALQDYEARRRPRTTRVQVGARAMVKLVHESDPERVAVRDGRFQGLMRIDPIAERTWAFVMDYDITKAVREPAGDVVGLSGTREGVTMNRPESQRAHDLWRTAFTQEDIARGHDGLREGYERFLTTNFPTPAEATSRSIELGRVDAIEILGAQSAVEGPHLLHFHGGGYVVGSAESSLEYAARLASATNGRCVVVDYRLAPEHPYPAALDDALHAYRMLRESGVPASQIILSGESSGAGLAVAAALALKGAGEQLPAGIIAICPFADLTLSSPSVAKFDGRDPATNRDSLTNMAAMYVQTHEPTDPLVSPLYGDLSGLPPIFIAATDGEVLYDDARRLAEQASGVGVEVTSHFIEDSVHVFPLFAFLPETTETIDRIAQWARLLGDRAAR</sequence>
<dbReference type="InterPro" id="IPR050493">
    <property type="entry name" value="FAD-dep_Monooxygenase_BioMet"/>
</dbReference>
<gene>
    <name evidence="8" type="ORF">CLV47_10388</name>
</gene>
<feature type="domain" description="Alpha/beta hydrolase fold-3" evidence="7">
    <location>
        <begin position="493"/>
        <end position="694"/>
    </location>
</feature>
<dbReference type="SUPFAM" id="SSF51905">
    <property type="entry name" value="FAD/NAD(P)-binding domain"/>
    <property type="match status" value="1"/>
</dbReference>
<dbReference type="InterPro" id="IPR036188">
    <property type="entry name" value="FAD/NAD-bd_sf"/>
</dbReference>